<dbReference type="Proteomes" id="UP000192505">
    <property type="component" value="Unassembled WGS sequence"/>
</dbReference>
<comment type="caution">
    <text evidence="6">The sequence shown here is derived from an EMBL/GenBank/DDBJ whole genome shotgun (WGS) entry which is preliminary data.</text>
</comment>
<proteinExistence type="predicted"/>
<sequence>MLSVSLGPLALPVAPLILLLSVWAAASVAGRQVVREDRAKAENTVWGALLLGLLAARIGFVLPYASFYLATPWTVLDLRDGGWLAVAGLAGGGAWLAWRAWRWPVARKALGLAAVTGGVLWGGATAAVWWVDGGVWRPQAPVVMLTHATTGQTRSLPDVIRGQPAVVNLWATWCGPCRAEMPDLAAAQQREPAVQFVFVNQGESLPVVQAYLQRSGLALQNVWLDSGRSLGPAVGSQGLPTTLFFDASGRQVDAHFGVINPAALQARVQSLRAPR</sequence>
<organism evidence="6 7">
    <name type="scientific">Rhodoferax ferrireducens</name>
    <dbReference type="NCBI Taxonomy" id="192843"/>
    <lineage>
        <taxon>Bacteria</taxon>
        <taxon>Pseudomonadati</taxon>
        <taxon>Pseudomonadota</taxon>
        <taxon>Betaproteobacteria</taxon>
        <taxon>Burkholderiales</taxon>
        <taxon>Comamonadaceae</taxon>
        <taxon>Rhodoferax</taxon>
    </lineage>
</organism>
<evidence type="ECO:0000313" key="6">
    <source>
        <dbReference type="EMBL" id="OQW87480.1"/>
    </source>
</evidence>
<dbReference type="PANTHER" id="PTHR42852">
    <property type="entry name" value="THIOL:DISULFIDE INTERCHANGE PROTEIN DSBE"/>
    <property type="match status" value="1"/>
</dbReference>
<dbReference type="InterPro" id="IPR001640">
    <property type="entry name" value="Lgt"/>
</dbReference>
<comment type="subcellular location">
    <subcellularLocation>
        <location evidence="1">Cell envelope</location>
    </subcellularLocation>
</comment>
<keyword evidence="2" id="KW-0201">Cytochrome c-type biogenesis</keyword>
<evidence type="ECO:0000256" key="4">
    <source>
        <dbReference type="SAM" id="Phobius"/>
    </source>
</evidence>
<dbReference type="AlphaFoldDB" id="A0A1W9KSX4"/>
<dbReference type="SUPFAM" id="SSF52833">
    <property type="entry name" value="Thioredoxin-like"/>
    <property type="match status" value="1"/>
</dbReference>
<dbReference type="InterPro" id="IPR017937">
    <property type="entry name" value="Thioredoxin_CS"/>
</dbReference>
<dbReference type="EMBL" id="MTEI01000008">
    <property type="protein sequence ID" value="OQW87480.1"/>
    <property type="molecule type" value="Genomic_DNA"/>
</dbReference>
<feature type="transmembrane region" description="Helical" evidence="4">
    <location>
        <begin position="81"/>
        <end position="98"/>
    </location>
</feature>
<dbReference type="InterPro" id="IPR013766">
    <property type="entry name" value="Thioredoxin_domain"/>
</dbReference>
<feature type="domain" description="Thioredoxin" evidence="5">
    <location>
        <begin position="134"/>
        <end position="273"/>
    </location>
</feature>
<evidence type="ECO:0000256" key="2">
    <source>
        <dbReference type="ARBA" id="ARBA00022748"/>
    </source>
</evidence>
<dbReference type="Gene3D" id="3.40.30.10">
    <property type="entry name" value="Glutaredoxin"/>
    <property type="match status" value="1"/>
</dbReference>
<evidence type="ECO:0000256" key="3">
    <source>
        <dbReference type="ARBA" id="ARBA00023284"/>
    </source>
</evidence>
<gene>
    <name evidence="6" type="ORF">BWK72_13150</name>
</gene>
<dbReference type="CDD" id="cd02966">
    <property type="entry name" value="TlpA_like_family"/>
    <property type="match status" value="1"/>
</dbReference>
<evidence type="ECO:0000259" key="5">
    <source>
        <dbReference type="PROSITE" id="PS51352"/>
    </source>
</evidence>
<dbReference type="PANTHER" id="PTHR42852:SF18">
    <property type="entry name" value="CHROMOSOME UNDETERMINED SCAFFOLD_47, WHOLE GENOME SHOTGUN SEQUENCE"/>
    <property type="match status" value="1"/>
</dbReference>
<dbReference type="GO" id="GO:0030313">
    <property type="term" value="C:cell envelope"/>
    <property type="evidence" value="ECO:0007669"/>
    <property type="project" value="UniProtKB-SubCell"/>
</dbReference>
<keyword evidence="4" id="KW-0472">Membrane</keyword>
<evidence type="ECO:0000256" key="1">
    <source>
        <dbReference type="ARBA" id="ARBA00004196"/>
    </source>
</evidence>
<feature type="transmembrane region" description="Helical" evidence="4">
    <location>
        <begin position="46"/>
        <end position="69"/>
    </location>
</feature>
<dbReference type="GO" id="GO:0015036">
    <property type="term" value="F:disulfide oxidoreductase activity"/>
    <property type="evidence" value="ECO:0007669"/>
    <property type="project" value="UniProtKB-ARBA"/>
</dbReference>
<feature type="transmembrane region" description="Helical" evidence="4">
    <location>
        <begin position="12"/>
        <end position="34"/>
    </location>
</feature>
<keyword evidence="3" id="KW-0676">Redox-active center</keyword>
<keyword evidence="4" id="KW-1133">Transmembrane helix</keyword>
<dbReference type="InterPro" id="IPR036249">
    <property type="entry name" value="Thioredoxin-like_sf"/>
</dbReference>
<dbReference type="PROSITE" id="PS51352">
    <property type="entry name" value="THIOREDOXIN_2"/>
    <property type="match status" value="1"/>
</dbReference>
<reference evidence="6 7" key="1">
    <citation type="submission" date="2017-01" db="EMBL/GenBank/DDBJ databases">
        <title>Novel large sulfur bacteria in the metagenomes of groundwater-fed chemosynthetic microbial mats in the Lake Huron basin.</title>
        <authorList>
            <person name="Sharrar A.M."/>
            <person name="Flood B.E."/>
            <person name="Bailey J.V."/>
            <person name="Jones D.S."/>
            <person name="Biddanda B."/>
            <person name="Ruberg S.A."/>
            <person name="Marcus D.N."/>
            <person name="Dick G.J."/>
        </authorList>
    </citation>
    <scope>NUCLEOTIDE SEQUENCE [LARGE SCALE GENOMIC DNA]</scope>
    <source>
        <strain evidence="6">A7</strain>
    </source>
</reference>
<dbReference type="PROSITE" id="PS00194">
    <property type="entry name" value="THIOREDOXIN_1"/>
    <property type="match status" value="1"/>
</dbReference>
<keyword evidence="4" id="KW-0812">Transmembrane</keyword>
<dbReference type="Pfam" id="PF01790">
    <property type="entry name" value="LGT"/>
    <property type="match status" value="1"/>
</dbReference>
<name>A0A1W9KSX4_9BURK</name>
<accession>A0A1W9KSX4</accession>
<dbReference type="Pfam" id="PF08534">
    <property type="entry name" value="Redoxin"/>
    <property type="match status" value="1"/>
</dbReference>
<evidence type="ECO:0000313" key="7">
    <source>
        <dbReference type="Proteomes" id="UP000192505"/>
    </source>
</evidence>
<dbReference type="InterPro" id="IPR013740">
    <property type="entry name" value="Redoxin"/>
</dbReference>
<feature type="transmembrane region" description="Helical" evidence="4">
    <location>
        <begin position="110"/>
        <end position="131"/>
    </location>
</feature>
<protein>
    <submittedName>
        <fullName evidence="6">Redoxin</fullName>
    </submittedName>
</protein>
<dbReference type="InterPro" id="IPR050553">
    <property type="entry name" value="Thioredoxin_ResA/DsbE_sf"/>
</dbReference>
<dbReference type="GO" id="GO:0017004">
    <property type="term" value="P:cytochrome complex assembly"/>
    <property type="evidence" value="ECO:0007669"/>
    <property type="project" value="UniProtKB-KW"/>
</dbReference>